<evidence type="ECO:0000313" key="3">
    <source>
        <dbReference type="Proteomes" id="UP000053923"/>
    </source>
</evidence>
<sequence length="147" mass="15763">MTSPQPQTQRAQPAPAEAGPQAEPEHHEERRTGGKVVHLHTAHPRVPIPYVTPGDMFSGARKATSTAASAATALLPTPRRLAFYGVLGGMTAAGAMAWPVAVAVGAATEVITREQSAQHRQEHERMDRERMDRERAEGEQGRQAATG</sequence>
<dbReference type="EMBL" id="LLZG01000104">
    <property type="protein sequence ID" value="KUL39160.1"/>
    <property type="molecule type" value="Genomic_DNA"/>
</dbReference>
<feature type="compositionally biased region" description="Basic and acidic residues" evidence="1">
    <location>
        <begin position="23"/>
        <end position="32"/>
    </location>
</feature>
<dbReference type="AlphaFoldDB" id="A0A0X3V354"/>
<proteinExistence type="predicted"/>
<dbReference type="RefSeq" id="WP_062702732.1">
    <property type="nucleotide sequence ID" value="NZ_LLZG01000104.1"/>
</dbReference>
<feature type="region of interest" description="Disordered" evidence="1">
    <location>
        <begin position="1"/>
        <end position="34"/>
    </location>
</feature>
<keyword evidence="3" id="KW-1185">Reference proteome</keyword>
<reference evidence="3" key="1">
    <citation type="submission" date="2015-10" db="EMBL/GenBank/DDBJ databases">
        <authorList>
            <person name="Ju K.-S."/>
            <person name="Doroghazi J.R."/>
            <person name="Metcalf W.W."/>
        </authorList>
    </citation>
    <scope>NUCLEOTIDE SEQUENCE [LARGE SCALE GENOMIC DNA]</scope>
    <source>
        <strain evidence="3">NRRL 3151</strain>
    </source>
</reference>
<dbReference type="OrthoDB" id="4274006at2"/>
<feature type="region of interest" description="Disordered" evidence="1">
    <location>
        <begin position="113"/>
        <end position="147"/>
    </location>
</feature>
<feature type="compositionally biased region" description="Low complexity" evidence="1">
    <location>
        <begin position="1"/>
        <end position="22"/>
    </location>
</feature>
<evidence type="ECO:0000256" key="1">
    <source>
        <dbReference type="SAM" id="MobiDB-lite"/>
    </source>
</evidence>
<comment type="caution">
    <text evidence="2">The sequence shown here is derived from an EMBL/GenBank/DDBJ whole genome shotgun (WGS) entry which is preliminary data.</text>
</comment>
<evidence type="ECO:0000313" key="2">
    <source>
        <dbReference type="EMBL" id="KUL39160.1"/>
    </source>
</evidence>
<gene>
    <name evidence="2" type="ORF">ADL12_15515</name>
</gene>
<organism evidence="2 3">
    <name type="scientific">Streptomyces regalis</name>
    <dbReference type="NCBI Taxonomy" id="68262"/>
    <lineage>
        <taxon>Bacteria</taxon>
        <taxon>Bacillati</taxon>
        <taxon>Actinomycetota</taxon>
        <taxon>Actinomycetes</taxon>
        <taxon>Kitasatosporales</taxon>
        <taxon>Streptomycetaceae</taxon>
        <taxon>Streptomyces</taxon>
    </lineage>
</organism>
<feature type="compositionally biased region" description="Basic and acidic residues" evidence="1">
    <location>
        <begin position="116"/>
        <end position="140"/>
    </location>
</feature>
<dbReference type="Proteomes" id="UP000053923">
    <property type="component" value="Unassembled WGS sequence"/>
</dbReference>
<protein>
    <submittedName>
        <fullName evidence="2">Uncharacterized protein</fullName>
    </submittedName>
</protein>
<name>A0A0X3V354_9ACTN</name>
<accession>A0A0X3V354</accession>